<dbReference type="EMBL" id="JACJII010000001">
    <property type="protein sequence ID" value="MBA9006842.1"/>
    <property type="molecule type" value="Genomic_DNA"/>
</dbReference>
<proteinExistence type="predicted"/>
<gene>
    <name evidence="1" type="ORF">HNR21_005724</name>
</gene>
<sequence length="35" mass="3955">MPLVFCREDGSHLDAMRVLRGFRRITGAARGVRLP</sequence>
<evidence type="ECO:0000313" key="1">
    <source>
        <dbReference type="EMBL" id="MBA9006842.1"/>
    </source>
</evidence>
<accession>A0A7W3RBC6</accession>
<name>A0A7W3RBC6_9ACTN</name>
<dbReference type="AlphaFoldDB" id="A0A7W3RBC6"/>
<organism evidence="1 2">
    <name type="scientific">Thermomonospora cellulosilytica</name>
    <dbReference type="NCBI Taxonomy" id="1411118"/>
    <lineage>
        <taxon>Bacteria</taxon>
        <taxon>Bacillati</taxon>
        <taxon>Actinomycetota</taxon>
        <taxon>Actinomycetes</taxon>
        <taxon>Streptosporangiales</taxon>
        <taxon>Thermomonosporaceae</taxon>
        <taxon>Thermomonospora</taxon>
    </lineage>
</organism>
<reference evidence="1 2" key="1">
    <citation type="submission" date="2020-08" db="EMBL/GenBank/DDBJ databases">
        <title>Sequencing the genomes of 1000 actinobacteria strains.</title>
        <authorList>
            <person name="Klenk H.-P."/>
        </authorList>
    </citation>
    <scope>NUCLEOTIDE SEQUENCE [LARGE SCALE GENOMIC DNA]</scope>
    <source>
        <strain evidence="1 2">DSM 45823</strain>
    </source>
</reference>
<evidence type="ECO:0000313" key="2">
    <source>
        <dbReference type="Proteomes" id="UP000539313"/>
    </source>
</evidence>
<comment type="caution">
    <text evidence="1">The sequence shown here is derived from an EMBL/GenBank/DDBJ whole genome shotgun (WGS) entry which is preliminary data.</text>
</comment>
<dbReference type="Proteomes" id="UP000539313">
    <property type="component" value="Unassembled WGS sequence"/>
</dbReference>
<keyword evidence="2" id="KW-1185">Reference proteome</keyword>
<protein>
    <submittedName>
        <fullName evidence="1">Uncharacterized protein</fullName>
    </submittedName>
</protein>